<organism evidence="1 2">
    <name type="scientific">Diploscapter pachys</name>
    <dbReference type="NCBI Taxonomy" id="2018661"/>
    <lineage>
        <taxon>Eukaryota</taxon>
        <taxon>Metazoa</taxon>
        <taxon>Ecdysozoa</taxon>
        <taxon>Nematoda</taxon>
        <taxon>Chromadorea</taxon>
        <taxon>Rhabditida</taxon>
        <taxon>Rhabditina</taxon>
        <taxon>Rhabditomorpha</taxon>
        <taxon>Rhabditoidea</taxon>
        <taxon>Rhabditidae</taxon>
        <taxon>Diploscapter</taxon>
    </lineage>
</organism>
<sequence length="116" mass="12112">MIHDGIARIGHAQPVDGSEVEHVVAALLGHPQTGLPVGQGAEQLDEVRLTRHRIQGQGTAIDRQLGHHQEIATAGGSGTPSIDIELVLKRAGSLALDLAVDAQMVVAVTPLKRGIT</sequence>
<reference evidence="1 2" key="1">
    <citation type="journal article" date="2017" name="Curr. Biol.">
        <title>Genome architecture and evolution of a unichromosomal asexual nematode.</title>
        <authorList>
            <person name="Fradin H."/>
            <person name="Zegar C."/>
            <person name="Gutwein M."/>
            <person name="Lucas J."/>
            <person name="Kovtun M."/>
            <person name="Corcoran D."/>
            <person name="Baugh L.R."/>
            <person name="Kiontke K."/>
            <person name="Gunsalus K."/>
            <person name="Fitch D.H."/>
            <person name="Piano F."/>
        </authorList>
    </citation>
    <scope>NUCLEOTIDE SEQUENCE [LARGE SCALE GENOMIC DNA]</scope>
    <source>
        <strain evidence="1">PF1309</strain>
    </source>
</reference>
<comment type="caution">
    <text evidence="1">The sequence shown here is derived from an EMBL/GenBank/DDBJ whole genome shotgun (WGS) entry which is preliminary data.</text>
</comment>
<name>A0A2A2KVC4_9BILA</name>
<keyword evidence="2" id="KW-1185">Reference proteome</keyword>
<protein>
    <submittedName>
        <fullName evidence="1">Uncharacterized protein</fullName>
    </submittedName>
</protein>
<proteinExistence type="predicted"/>
<accession>A0A2A2KVC4</accession>
<dbReference type="AlphaFoldDB" id="A0A2A2KVC4"/>
<dbReference type="EMBL" id="LIAE01007662">
    <property type="protein sequence ID" value="PAV77733.1"/>
    <property type="molecule type" value="Genomic_DNA"/>
</dbReference>
<evidence type="ECO:0000313" key="2">
    <source>
        <dbReference type="Proteomes" id="UP000218231"/>
    </source>
</evidence>
<dbReference type="Proteomes" id="UP000218231">
    <property type="component" value="Unassembled WGS sequence"/>
</dbReference>
<evidence type="ECO:0000313" key="1">
    <source>
        <dbReference type="EMBL" id="PAV77733.1"/>
    </source>
</evidence>
<gene>
    <name evidence="1" type="ORF">WR25_16378</name>
</gene>